<comment type="caution">
    <text evidence="1">The sequence shown here is derived from an EMBL/GenBank/DDBJ whole genome shotgun (WGS) entry which is preliminary data.</text>
</comment>
<dbReference type="PANTHER" id="PTHR46060:SF1">
    <property type="entry name" value="MARINER MOS1 TRANSPOSASE-LIKE PROTEIN"/>
    <property type="match status" value="1"/>
</dbReference>
<organism evidence="1 2">
    <name type="scientific">Elysia marginata</name>
    <dbReference type="NCBI Taxonomy" id="1093978"/>
    <lineage>
        <taxon>Eukaryota</taxon>
        <taxon>Metazoa</taxon>
        <taxon>Spiralia</taxon>
        <taxon>Lophotrochozoa</taxon>
        <taxon>Mollusca</taxon>
        <taxon>Gastropoda</taxon>
        <taxon>Heterobranchia</taxon>
        <taxon>Euthyneura</taxon>
        <taxon>Panpulmonata</taxon>
        <taxon>Sacoglossa</taxon>
        <taxon>Placobranchoidea</taxon>
        <taxon>Plakobranchidae</taxon>
        <taxon>Elysia</taxon>
    </lineage>
</organism>
<reference evidence="1 2" key="1">
    <citation type="journal article" date="2021" name="Elife">
        <title>Chloroplast acquisition without the gene transfer in kleptoplastic sea slugs, Plakobranchus ocellatus.</title>
        <authorList>
            <person name="Maeda T."/>
            <person name="Takahashi S."/>
            <person name="Yoshida T."/>
            <person name="Shimamura S."/>
            <person name="Takaki Y."/>
            <person name="Nagai Y."/>
            <person name="Toyoda A."/>
            <person name="Suzuki Y."/>
            <person name="Arimoto A."/>
            <person name="Ishii H."/>
            <person name="Satoh N."/>
            <person name="Nishiyama T."/>
            <person name="Hasebe M."/>
            <person name="Maruyama T."/>
            <person name="Minagawa J."/>
            <person name="Obokata J."/>
            <person name="Shigenobu S."/>
        </authorList>
    </citation>
    <scope>NUCLEOTIDE SEQUENCE [LARGE SCALE GENOMIC DNA]</scope>
</reference>
<dbReference type="InterPro" id="IPR036397">
    <property type="entry name" value="RNaseH_sf"/>
</dbReference>
<evidence type="ECO:0000313" key="2">
    <source>
        <dbReference type="Proteomes" id="UP000762676"/>
    </source>
</evidence>
<proteinExistence type="predicted"/>
<gene>
    <name evidence="1" type="ORF">ElyMa_006605700</name>
</gene>
<name>A0AAV4II81_9GAST</name>
<dbReference type="EMBL" id="BMAT01013269">
    <property type="protein sequence ID" value="GFS08842.1"/>
    <property type="molecule type" value="Genomic_DNA"/>
</dbReference>
<dbReference type="PANTHER" id="PTHR46060">
    <property type="entry name" value="MARINER MOS1 TRANSPOSASE-LIKE PROTEIN"/>
    <property type="match status" value="1"/>
</dbReference>
<dbReference type="AlphaFoldDB" id="A0AAV4II81"/>
<dbReference type="InterPro" id="IPR052709">
    <property type="entry name" value="Transposase-MT_Hybrid"/>
</dbReference>
<accession>A0AAV4II81</accession>
<protein>
    <submittedName>
        <fullName evidence="1">Histone-lysine N-methyltransferase SETMAR</fullName>
    </submittedName>
</protein>
<dbReference type="Gene3D" id="3.30.420.10">
    <property type="entry name" value="Ribonuclease H-like superfamily/Ribonuclease H"/>
    <property type="match status" value="1"/>
</dbReference>
<sequence>MWVPRMLTDEMKMQRKTTCAELLKYYEEEGEECIHRIVTGDESWMHHYDPESKRQSMKYRHKSSPSPRAQSYFCQKNDADCILGLRGNCS</sequence>
<evidence type="ECO:0000313" key="1">
    <source>
        <dbReference type="EMBL" id="GFS08842.1"/>
    </source>
</evidence>
<dbReference type="Proteomes" id="UP000762676">
    <property type="component" value="Unassembled WGS sequence"/>
</dbReference>
<keyword evidence="2" id="KW-1185">Reference proteome</keyword>
<dbReference type="GO" id="GO:0003676">
    <property type="term" value="F:nucleic acid binding"/>
    <property type="evidence" value="ECO:0007669"/>
    <property type="project" value="InterPro"/>
</dbReference>